<keyword evidence="2" id="KW-1185">Reference proteome</keyword>
<gene>
    <name evidence="1" type="ORF">C2S53_017815</name>
</gene>
<reference evidence="1 2" key="1">
    <citation type="journal article" date="2021" name="Nat. Commun.">
        <title>Incipient diploidization of the medicinal plant Perilla within 10,000 years.</title>
        <authorList>
            <person name="Zhang Y."/>
            <person name="Shen Q."/>
            <person name="Leng L."/>
            <person name="Zhang D."/>
            <person name="Chen S."/>
            <person name="Shi Y."/>
            <person name="Ning Z."/>
            <person name="Chen S."/>
        </authorList>
    </citation>
    <scope>NUCLEOTIDE SEQUENCE [LARGE SCALE GENOMIC DNA]</scope>
    <source>
        <strain evidence="2">cv. PC099</strain>
    </source>
</reference>
<evidence type="ECO:0000313" key="2">
    <source>
        <dbReference type="Proteomes" id="UP001190926"/>
    </source>
</evidence>
<organism evidence="1 2">
    <name type="scientific">Perilla frutescens var. hirtella</name>
    <name type="common">Perilla citriodora</name>
    <name type="synonym">Perilla setoyensis</name>
    <dbReference type="NCBI Taxonomy" id="608512"/>
    <lineage>
        <taxon>Eukaryota</taxon>
        <taxon>Viridiplantae</taxon>
        <taxon>Streptophyta</taxon>
        <taxon>Embryophyta</taxon>
        <taxon>Tracheophyta</taxon>
        <taxon>Spermatophyta</taxon>
        <taxon>Magnoliopsida</taxon>
        <taxon>eudicotyledons</taxon>
        <taxon>Gunneridae</taxon>
        <taxon>Pentapetalae</taxon>
        <taxon>asterids</taxon>
        <taxon>lamiids</taxon>
        <taxon>Lamiales</taxon>
        <taxon>Lamiaceae</taxon>
        <taxon>Nepetoideae</taxon>
        <taxon>Elsholtzieae</taxon>
        <taxon>Perilla</taxon>
    </lineage>
</organism>
<proteinExistence type="predicted"/>
<name>A0AAD4P4L5_PERFH</name>
<dbReference type="EMBL" id="SDAM02000169">
    <property type="protein sequence ID" value="KAH6825852.1"/>
    <property type="molecule type" value="Genomic_DNA"/>
</dbReference>
<sequence length="122" mass="14345">MDAQRTTIAHPALSMINIKSFVPIILEQESAQFSSWAELFKIHARAFQVLHHILPSSSLPDEELSTDITRDKMKKSMYKKRVKVIEEGYGNWQRKREMLYDRTRVGTKRCDGIVKIWNDMNY</sequence>
<comment type="caution">
    <text evidence="1">The sequence shown here is derived from an EMBL/GenBank/DDBJ whole genome shotgun (WGS) entry which is preliminary data.</text>
</comment>
<evidence type="ECO:0000313" key="1">
    <source>
        <dbReference type="EMBL" id="KAH6825852.1"/>
    </source>
</evidence>
<dbReference type="Proteomes" id="UP001190926">
    <property type="component" value="Unassembled WGS sequence"/>
</dbReference>
<dbReference type="AlphaFoldDB" id="A0AAD4P4L5"/>
<accession>A0AAD4P4L5</accession>
<protein>
    <submittedName>
        <fullName evidence="1">Uncharacterized protein</fullName>
    </submittedName>
</protein>